<dbReference type="PANTHER" id="PTHR47167">
    <property type="entry name" value="SERINE/THREONINE-PROTEIN KINASE TAO1-LIKE PROTEIN"/>
    <property type="match status" value="1"/>
</dbReference>
<evidence type="ECO:0000256" key="4">
    <source>
        <dbReference type="ARBA" id="ARBA00022679"/>
    </source>
</evidence>
<dbReference type="Proteomes" id="UP001158576">
    <property type="component" value="Chromosome 2"/>
</dbReference>
<comment type="similarity">
    <text evidence="1">Belongs to the protein kinase superfamily. STE Ser/Thr protein kinase family. STE20 subfamily.</text>
</comment>
<evidence type="ECO:0000256" key="3">
    <source>
        <dbReference type="ARBA" id="ARBA00022527"/>
    </source>
</evidence>
<feature type="region of interest" description="Disordered" evidence="11">
    <location>
        <begin position="286"/>
        <end position="331"/>
    </location>
</feature>
<dbReference type="EMBL" id="OU015567">
    <property type="protein sequence ID" value="CAG5112591.1"/>
    <property type="molecule type" value="Genomic_DNA"/>
</dbReference>
<evidence type="ECO:0000256" key="2">
    <source>
        <dbReference type="ARBA" id="ARBA00012513"/>
    </source>
</evidence>
<comment type="catalytic activity">
    <reaction evidence="9">
        <text>L-seryl-[protein] + ATP = O-phospho-L-seryl-[protein] + ADP + H(+)</text>
        <dbReference type="Rhea" id="RHEA:17989"/>
        <dbReference type="Rhea" id="RHEA-COMP:9863"/>
        <dbReference type="Rhea" id="RHEA-COMP:11604"/>
        <dbReference type="ChEBI" id="CHEBI:15378"/>
        <dbReference type="ChEBI" id="CHEBI:29999"/>
        <dbReference type="ChEBI" id="CHEBI:30616"/>
        <dbReference type="ChEBI" id="CHEBI:83421"/>
        <dbReference type="ChEBI" id="CHEBI:456216"/>
        <dbReference type="EC" id="2.7.11.1"/>
    </reaction>
</comment>
<keyword evidence="6" id="KW-0418">Kinase</keyword>
<keyword evidence="13" id="KW-1185">Reference proteome</keyword>
<evidence type="ECO:0000313" key="12">
    <source>
        <dbReference type="EMBL" id="CAG5112591.1"/>
    </source>
</evidence>
<name>A0ABN7T4K4_OIKDI</name>
<sequence>MELRKYKRKRLTARHNEEQQMLNDELNERLERMNEENSLMKTHHDVTQKMEYNHMKQVHELRLQHQKMQHDMEIKAQKVHMQQLEQDMSQRHRQALKQAPKNMKEQEAKIKKTYHESINLIEKQYKAFKNHILERFNKADAKKQLKKMKSERKQRLALMWEQYEKTIHDLKEDNKDHITEAQNHESEKLKRSLQKDLILLQDYQAKRRQHFEDMNRDEEASLADKVSVRLSLIMQREEKSHESHQNERAAKIRALSERQAREIEDFDAESLRLGFNTVIIDSRSGNYYLVNPPDRHSPVPDHSRRLMTPDEVNRASRSSHSSRSSNGTTFR</sequence>
<evidence type="ECO:0000256" key="9">
    <source>
        <dbReference type="ARBA" id="ARBA00048679"/>
    </source>
</evidence>
<organism evidence="12 13">
    <name type="scientific">Oikopleura dioica</name>
    <name type="common">Tunicate</name>
    <dbReference type="NCBI Taxonomy" id="34765"/>
    <lineage>
        <taxon>Eukaryota</taxon>
        <taxon>Metazoa</taxon>
        <taxon>Chordata</taxon>
        <taxon>Tunicata</taxon>
        <taxon>Appendicularia</taxon>
        <taxon>Copelata</taxon>
        <taxon>Oikopleuridae</taxon>
        <taxon>Oikopleura</taxon>
    </lineage>
</organism>
<proteinExistence type="inferred from homology"/>
<accession>A0ABN7T4K4</accession>
<evidence type="ECO:0000256" key="6">
    <source>
        <dbReference type="ARBA" id="ARBA00022777"/>
    </source>
</evidence>
<reference evidence="12 13" key="1">
    <citation type="submission" date="2021-04" db="EMBL/GenBank/DDBJ databases">
        <authorList>
            <person name="Bliznina A."/>
        </authorList>
    </citation>
    <scope>NUCLEOTIDE SEQUENCE [LARGE SCALE GENOMIC DNA]</scope>
</reference>
<evidence type="ECO:0000256" key="5">
    <source>
        <dbReference type="ARBA" id="ARBA00022741"/>
    </source>
</evidence>
<dbReference type="InterPro" id="IPR051234">
    <property type="entry name" value="TAO_STE20_kinase"/>
</dbReference>
<comment type="catalytic activity">
    <reaction evidence="8">
        <text>L-threonyl-[protein] + ATP = O-phospho-L-threonyl-[protein] + ADP + H(+)</text>
        <dbReference type="Rhea" id="RHEA:46608"/>
        <dbReference type="Rhea" id="RHEA-COMP:11060"/>
        <dbReference type="Rhea" id="RHEA-COMP:11605"/>
        <dbReference type="ChEBI" id="CHEBI:15378"/>
        <dbReference type="ChEBI" id="CHEBI:30013"/>
        <dbReference type="ChEBI" id="CHEBI:30616"/>
        <dbReference type="ChEBI" id="CHEBI:61977"/>
        <dbReference type="ChEBI" id="CHEBI:456216"/>
        <dbReference type="EC" id="2.7.11.1"/>
    </reaction>
</comment>
<keyword evidence="7" id="KW-0067">ATP-binding</keyword>
<keyword evidence="10" id="KW-0175">Coiled coil</keyword>
<evidence type="ECO:0000256" key="8">
    <source>
        <dbReference type="ARBA" id="ARBA00047899"/>
    </source>
</evidence>
<evidence type="ECO:0000256" key="7">
    <source>
        <dbReference type="ARBA" id="ARBA00022840"/>
    </source>
</evidence>
<evidence type="ECO:0000313" key="13">
    <source>
        <dbReference type="Proteomes" id="UP001158576"/>
    </source>
</evidence>
<evidence type="ECO:0000256" key="1">
    <source>
        <dbReference type="ARBA" id="ARBA00008874"/>
    </source>
</evidence>
<feature type="coiled-coil region" evidence="10">
    <location>
        <begin position="8"/>
        <end position="43"/>
    </location>
</feature>
<keyword evidence="5" id="KW-0547">Nucleotide-binding</keyword>
<dbReference type="EC" id="2.7.11.1" evidence="2"/>
<feature type="compositionally biased region" description="Basic and acidic residues" evidence="11">
    <location>
        <begin position="293"/>
        <end position="314"/>
    </location>
</feature>
<evidence type="ECO:0000256" key="10">
    <source>
        <dbReference type="SAM" id="Coils"/>
    </source>
</evidence>
<protein>
    <recommendedName>
        <fullName evidence="2">non-specific serine/threonine protein kinase</fullName>
        <ecNumber evidence="2">2.7.11.1</ecNumber>
    </recommendedName>
</protein>
<dbReference type="PANTHER" id="PTHR47167:SF4">
    <property type="entry name" value="SERINE_THREONINE-PROTEIN KINASE TAO"/>
    <property type="match status" value="1"/>
</dbReference>
<gene>
    <name evidence="12" type="ORF">OKIOD_LOCUS15554</name>
</gene>
<keyword evidence="4" id="KW-0808">Transferase</keyword>
<evidence type="ECO:0000256" key="11">
    <source>
        <dbReference type="SAM" id="MobiDB-lite"/>
    </source>
</evidence>
<keyword evidence="3" id="KW-0723">Serine/threonine-protein kinase</keyword>
<feature type="compositionally biased region" description="Low complexity" evidence="11">
    <location>
        <begin position="315"/>
        <end position="325"/>
    </location>
</feature>